<dbReference type="CDD" id="cd05236">
    <property type="entry name" value="FAR-N_SDR_e"/>
    <property type="match status" value="1"/>
</dbReference>
<accession>A0A132AJS7</accession>
<dbReference type="CDD" id="cd09071">
    <property type="entry name" value="FAR_C"/>
    <property type="match status" value="1"/>
</dbReference>
<feature type="domain" description="Thioester reductase (TE)" evidence="11">
    <location>
        <begin position="32"/>
        <end position="302"/>
    </location>
</feature>
<dbReference type="InterPro" id="IPR033640">
    <property type="entry name" value="FAR_C"/>
</dbReference>
<sequence length="483" mass="54892">MPPISTSSAEMDPTEIQSSTIASFYAGKSIFITGATGFMGKVLVEKLLRSCSQLNRIFVLLRAKKNIDPIDRLNDLLNSPIFDRIREKDSSLLEKVTPIAGDIVLPGLGISKSDTELLSDEVSIVFHSAATVKFDEPMRTSINFNTLGTRHMLELCRKMKNLQAFVHVSTAYSNCDRHNVDEIFYPFDVSPNKLIELNQWMDDDTLNAITPNLLGKRPNTYTYTKALAEMLLLEESGTVPVSIVRPSIVTASWREPFPGWIDNINGPTGLVLACGKGLLRSMLNDPQASADLIPVDIVINLMITVAWITATKNSNQIKIYNCTSGTLNTLKWRQVENFVFQMIKTYPSIQVFRYPGGHFKQSSLYNRVRVITDHLVPAYLIDGVRRLCWKKPILVRVYAKLHRAIQSLEYFTTRDWNFSSRNVVQLTEALEGIDKQVFEFDVRKLVWSDYWRDYVLGIRKFVLKEDEATLPLARTKLQRLSIQ</sequence>
<dbReference type="GO" id="GO:0005777">
    <property type="term" value="C:peroxisome"/>
    <property type="evidence" value="ECO:0007669"/>
    <property type="project" value="TreeGrafter"/>
</dbReference>
<dbReference type="InterPro" id="IPR036291">
    <property type="entry name" value="NAD(P)-bd_dom_sf"/>
</dbReference>
<dbReference type="FunFam" id="3.40.50.720:FF:000143">
    <property type="entry name" value="Fatty acyl-CoA reductase"/>
    <property type="match status" value="1"/>
</dbReference>
<gene>
    <name evidence="12" type="ORF">QR98_0098220</name>
</gene>
<keyword evidence="6 9" id="KW-0443">Lipid metabolism</keyword>
<evidence type="ECO:0000256" key="3">
    <source>
        <dbReference type="ARBA" id="ARBA00022516"/>
    </source>
</evidence>
<keyword evidence="5" id="KW-1133">Transmembrane helix</keyword>
<comment type="subcellular location">
    <subcellularLocation>
        <location evidence="1">Membrane</location>
        <topology evidence="1">Multi-pass membrane protein</topology>
    </subcellularLocation>
</comment>
<organism evidence="12 13">
    <name type="scientific">Sarcoptes scabiei</name>
    <name type="common">Itch mite</name>
    <name type="synonym">Acarus scabiei</name>
    <dbReference type="NCBI Taxonomy" id="52283"/>
    <lineage>
        <taxon>Eukaryota</taxon>
        <taxon>Metazoa</taxon>
        <taxon>Ecdysozoa</taxon>
        <taxon>Arthropoda</taxon>
        <taxon>Chelicerata</taxon>
        <taxon>Arachnida</taxon>
        <taxon>Acari</taxon>
        <taxon>Acariformes</taxon>
        <taxon>Sarcoptiformes</taxon>
        <taxon>Astigmata</taxon>
        <taxon>Psoroptidia</taxon>
        <taxon>Sarcoptoidea</taxon>
        <taxon>Sarcoptidae</taxon>
        <taxon>Sarcoptinae</taxon>
        <taxon>Sarcoptes</taxon>
    </lineage>
</organism>
<dbReference type="Proteomes" id="UP000616769">
    <property type="component" value="Unassembled WGS sequence"/>
</dbReference>
<name>A0A132AJS7_SARSC</name>
<evidence type="ECO:0000256" key="1">
    <source>
        <dbReference type="ARBA" id="ARBA00004141"/>
    </source>
</evidence>
<dbReference type="InterPro" id="IPR013120">
    <property type="entry name" value="FAR_NAD-bd"/>
</dbReference>
<keyword evidence="9" id="KW-0521">NADP</keyword>
<keyword evidence="4" id="KW-0812">Transmembrane</keyword>
<dbReference type="EMBL" id="JXLN01016764">
    <property type="protein sequence ID" value="KPM11252.1"/>
    <property type="molecule type" value="Genomic_DNA"/>
</dbReference>
<dbReference type="Gene3D" id="3.40.50.720">
    <property type="entry name" value="NAD(P)-binding Rossmann-like Domain"/>
    <property type="match status" value="1"/>
</dbReference>
<feature type="domain" description="Fatty acyl-CoA reductase C-terminal" evidence="10">
    <location>
        <begin position="374"/>
        <end position="465"/>
    </location>
</feature>
<proteinExistence type="inferred from homology"/>
<dbReference type="GO" id="GO:0080019">
    <property type="term" value="F:alcohol-forming very long-chain fatty acyl-CoA reductase activity"/>
    <property type="evidence" value="ECO:0007669"/>
    <property type="project" value="InterPro"/>
</dbReference>
<keyword evidence="9" id="KW-0560">Oxidoreductase</keyword>
<evidence type="ECO:0000256" key="6">
    <source>
        <dbReference type="ARBA" id="ARBA00023098"/>
    </source>
</evidence>
<evidence type="ECO:0000256" key="8">
    <source>
        <dbReference type="ARBA" id="ARBA00052530"/>
    </source>
</evidence>
<dbReference type="GO" id="GO:0102965">
    <property type="term" value="F:alcohol-forming long-chain fatty acyl-CoA reductase activity"/>
    <property type="evidence" value="ECO:0007669"/>
    <property type="project" value="UniProtKB-EC"/>
</dbReference>
<evidence type="ECO:0000259" key="10">
    <source>
        <dbReference type="Pfam" id="PF03015"/>
    </source>
</evidence>
<evidence type="ECO:0000256" key="5">
    <source>
        <dbReference type="ARBA" id="ARBA00022989"/>
    </source>
</evidence>
<comment type="caution">
    <text evidence="12">The sequence shown here is derived from an EMBL/GenBank/DDBJ whole genome shotgun (WGS) entry which is preliminary data.</text>
</comment>
<dbReference type="AlphaFoldDB" id="A0A132AJS7"/>
<dbReference type="EC" id="1.2.1.84" evidence="9"/>
<evidence type="ECO:0000256" key="2">
    <source>
        <dbReference type="ARBA" id="ARBA00005928"/>
    </source>
</evidence>
<dbReference type="OrthoDB" id="429813at2759"/>
<comment type="catalytic activity">
    <reaction evidence="8 9">
        <text>a long-chain fatty acyl-CoA + 2 NADPH + 2 H(+) = a long-chain primary fatty alcohol + 2 NADP(+) + CoA</text>
        <dbReference type="Rhea" id="RHEA:52716"/>
        <dbReference type="ChEBI" id="CHEBI:15378"/>
        <dbReference type="ChEBI" id="CHEBI:57287"/>
        <dbReference type="ChEBI" id="CHEBI:57783"/>
        <dbReference type="ChEBI" id="CHEBI:58349"/>
        <dbReference type="ChEBI" id="CHEBI:77396"/>
        <dbReference type="ChEBI" id="CHEBI:83139"/>
        <dbReference type="EC" id="1.2.1.84"/>
    </reaction>
</comment>
<evidence type="ECO:0000313" key="12">
    <source>
        <dbReference type="EMBL" id="KPM11252.1"/>
    </source>
</evidence>
<evidence type="ECO:0000256" key="4">
    <source>
        <dbReference type="ARBA" id="ARBA00022692"/>
    </source>
</evidence>
<keyword evidence="3 9" id="KW-0444">Lipid biosynthesis</keyword>
<dbReference type="PANTHER" id="PTHR11011">
    <property type="entry name" value="MALE STERILITY PROTEIN 2-RELATED"/>
    <property type="match status" value="1"/>
</dbReference>
<evidence type="ECO:0000259" key="11">
    <source>
        <dbReference type="Pfam" id="PF07993"/>
    </source>
</evidence>
<dbReference type="Pfam" id="PF07993">
    <property type="entry name" value="NAD_binding_4"/>
    <property type="match status" value="1"/>
</dbReference>
<evidence type="ECO:0000256" key="7">
    <source>
        <dbReference type="ARBA" id="ARBA00023136"/>
    </source>
</evidence>
<reference evidence="12 13" key="1">
    <citation type="journal article" date="2015" name="Parasit. Vectors">
        <title>Draft genome of the scabies mite.</title>
        <authorList>
            <person name="Rider S.D.Jr."/>
            <person name="Morgan M.S."/>
            <person name="Arlian L.G."/>
        </authorList>
    </citation>
    <scope>NUCLEOTIDE SEQUENCE [LARGE SCALE GENOMIC DNA]</scope>
    <source>
        <strain evidence="12">Arlian Lab</strain>
    </source>
</reference>
<evidence type="ECO:0000256" key="9">
    <source>
        <dbReference type="RuleBase" id="RU363097"/>
    </source>
</evidence>
<dbReference type="InterPro" id="IPR026055">
    <property type="entry name" value="FAR"/>
</dbReference>
<dbReference type="SUPFAM" id="SSF51735">
    <property type="entry name" value="NAD(P)-binding Rossmann-fold domains"/>
    <property type="match status" value="1"/>
</dbReference>
<evidence type="ECO:0000313" key="13">
    <source>
        <dbReference type="Proteomes" id="UP000616769"/>
    </source>
</evidence>
<comment type="function">
    <text evidence="9">Catalyzes the reduction of fatty acyl-CoA to fatty alcohols.</text>
</comment>
<dbReference type="PANTHER" id="PTHR11011:SF116">
    <property type="entry name" value="FATTY ACYL-COA REDUCTASE CG5065-RELATED"/>
    <property type="match status" value="1"/>
</dbReference>
<comment type="similarity">
    <text evidence="2 9">Belongs to the fatty acyl-CoA reductase family.</text>
</comment>
<keyword evidence="7" id="KW-0472">Membrane</keyword>
<protein>
    <recommendedName>
        <fullName evidence="9">Fatty acyl-CoA reductase</fullName>
        <ecNumber evidence="9">1.2.1.84</ecNumber>
    </recommendedName>
</protein>
<dbReference type="GO" id="GO:0035336">
    <property type="term" value="P:long-chain fatty-acyl-CoA metabolic process"/>
    <property type="evidence" value="ECO:0007669"/>
    <property type="project" value="TreeGrafter"/>
</dbReference>
<dbReference type="GO" id="GO:0016020">
    <property type="term" value="C:membrane"/>
    <property type="evidence" value="ECO:0007669"/>
    <property type="project" value="UniProtKB-SubCell"/>
</dbReference>
<dbReference type="Pfam" id="PF03015">
    <property type="entry name" value="Sterile"/>
    <property type="match status" value="1"/>
</dbReference>
<dbReference type="VEuPathDB" id="VectorBase:SSCA010019"/>